<evidence type="ECO:0000256" key="1">
    <source>
        <dbReference type="SAM" id="Phobius"/>
    </source>
</evidence>
<dbReference type="InterPro" id="IPR018649">
    <property type="entry name" value="SHOCT"/>
</dbReference>
<feature type="transmembrane region" description="Helical" evidence="1">
    <location>
        <begin position="12"/>
        <end position="30"/>
    </location>
</feature>
<feature type="domain" description="SHOCT" evidence="2">
    <location>
        <begin position="50"/>
        <end position="73"/>
    </location>
</feature>
<keyword evidence="4" id="KW-1185">Reference proteome</keyword>
<comment type="caution">
    <text evidence="3">The sequence shown here is derived from an EMBL/GenBank/DDBJ whole genome shotgun (WGS) entry which is preliminary data.</text>
</comment>
<accession>A0A2T0WXE6</accession>
<keyword evidence="1" id="KW-0472">Membrane</keyword>
<protein>
    <submittedName>
        <fullName evidence="3">Putative membrane protein</fullName>
    </submittedName>
</protein>
<evidence type="ECO:0000259" key="2">
    <source>
        <dbReference type="Pfam" id="PF09851"/>
    </source>
</evidence>
<keyword evidence="1" id="KW-1133">Transmembrane helix</keyword>
<evidence type="ECO:0000313" key="4">
    <source>
        <dbReference type="Proteomes" id="UP000252733"/>
    </source>
</evidence>
<name>A0A2T0WXE6_9BACT</name>
<dbReference type="RefSeq" id="WP_106154688.1">
    <property type="nucleotide sequence ID" value="NZ_PVTS01000025.1"/>
</dbReference>
<proteinExistence type="predicted"/>
<dbReference type="OrthoDB" id="5421551at2"/>
<dbReference type="EMBL" id="QPIZ01000002">
    <property type="protein sequence ID" value="RCW39025.1"/>
    <property type="molecule type" value="Genomic_DNA"/>
</dbReference>
<organism evidence="3 4">
    <name type="scientific">Marinilabilia salmonicolor</name>
    <dbReference type="NCBI Taxonomy" id="989"/>
    <lineage>
        <taxon>Bacteria</taxon>
        <taxon>Pseudomonadati</taxon>
        <taxon>Bacteroidota</taxon>
        <taxon>Bacteroidia</taxon>
        <taxon>Marinilabiliales</taxon>
        <taxon>Marinilabiliaceae</taxon>
        <taxon>Marinilabilia</taxon>
    </lineage>
</organism>
<gene>
    <name evidence="3" type="ORF">DFO77_102179</name>
</gene>
<dbReference type="Proteomes" id="UP000252733">
    <property type="component" value="Unassembled WGS sequence"/>
</dbReference>
<sequence>MMQGLGHGWGMGFGWIIGIIILLVILWLAFRTFRPGDTNQTSPAQKSPFDILKERYAKGEIDKEEFDQRKKDLEE</sequence>
<dbReference type="AlphaFoldDB" id="A0A2T0WXE6"/>
<evidence type="ECO:0000313" key="3">
    <source>
        <dbReference type="EMBL" id="RCW39025.1"/>
    </source>
</evidence>
<dbReference type="STRING" id="1168289.GCA_000259075_03484"/>
<dbReference type="Pfam" id="PF09851">
    <property type="entry name" value="SHOCT"/>
    <property type="match status" value="1"/>
</dbReference>
<reference evidence="3 4" key="1">
    <citation type="submission" date="2018-07" db="EMBL/GenBank/DDBJ databases">
        <title>Freshwater and sediment microbial communities from various areas in North America, analyzing microbe dynamics in response to fracking.</title>
        <authorList>
            <person name="Lamendella R."/>
        </authorList>
    </citation>
    <scope>NUCLEOTIDE SEQUENCE [LARGE SCALE GENOMIC DNA]</scope>
    <source>
        <strain evidence="3 4">160A</strain>
    </source>
</reference>
<keyword evidence="1" id="KW-0812">Transmembrane</keyword>